<keyword evidence="2" id="KW-0472">Membrane</keyword>
<evidence type="ECO:0000313" key="3">
    <source>
        <dbReference type="EMBL" id="NDV35969.1"/>
    </source>
</evidence>
<protein>
    <submittedName>
        <fullName evidence="3">Uncharacterized protein</fullName>
    </submittedName>
</protein>
<accession>A0A6B2LFX9</accession>
<feature type="region of interest" description="Disordered" evidence="1">
    <location>
        <begin position="1"/>
        <end position="33"/>
    </location>
</feature>
<sequence length="234" mass="25124">MPAPPPLPAPQPPPAPSPEPPPAPYPEPPRAAPEDLILKKDESLSLDTSTIIPGLNMNNANLSISHATITITGDLNADNSSIAVGGLLIVEKNLNLNGGIIHFNAGNAVIEVNGAIHMNNTLLYIDLNHANPNTDRFLLINSSNSNNTLNYHLIIKNAPPCLETKKVNSTKTVSVVFLSSSNFECSDYFVPTLALVCGSLIVCFCVTGVYYYASRFSRAYHLQTLEVPNTSVSF</sequence>
<proteinExistence type="predicted"/>
<keyword evidence="2" id="KW-0812">Transmembrane</keyword>
<feature type="transmembrane region" description="Helical" evidence="2">
    <location>
        <begin position="188"/>
        <end position="213"/>
    </location>
</feature>
<feature type="compositionally biased region" description="Pro residues" evidence="1">
    <location>
        <begin position="1"/>
        <end position="31"/>
    </location>
</feature>
<evidence type="ECO:0000256" key="2">
    <source>
        <dbReference type="SAM" id="Phobius"/>
    </source>
</evidence>
<keyword evidence="2" id="KW-1133">Transmembrane helix</keyword>
<evidence type="ECO:0000256" key="1">
    <source>
        <dbReference type="SAM" id="MobiDB-lite"/>
    </source>
</evidence>
<dbReference type="AlphaFoldDB" id="A0A6B2LFX9"/>
<reference evidence="3" key="1">
    <citation type="journal article" date="2020" name="J. Eukaryot. Microbiol.">
        <title>De novo Sequencing, Assembly and Annotation of the Transcriptome for the Free-Living Testate Amoeba Arcella intermedia.</title>
        <authorList>
            <person name="Ribeiro G.M."/>
            <person name="Porfirio-Sousa A.L."/>
            <person name="Maurer-Alcala X.X."/>
            <person name="Katz L.A."/>
            <person name="Lahr D.J.G."/>
        </authorList>
    </citation>
    <scope>NUCLEOTIDE SEQUENCE</scope>
</reference>
<dbReference type="EMBL" id="GIBP01007000">
    <property type="protein sequence ID" value="NDV35969.1"/>
    <property type="molecule type" value="Transcribed_RNA"/>
</dbReference>
<organism evidence="3">
    <name type="scientific">Arcella intermedia</name>
    <dbReference type="NCBI Taxonomy" id="1963864"/>
    <lineage>
        <taxon>Eukaryota</taxon>
        <taxon>Amoebozoa</taxon>
        <taxon>Tubulinea</taxon>
        <taxon>Elardia</taxon>
        <taxon>Arcellinida</taxon>
        <taxon>Sphaerothecina</taxon>
        <taxon>Arcellidae</taxon>
        <taxon>Arcella</taxon>
    </lineage>
</organism>
<name>A0A6B2LFX9_9EUKA</name>